<reference evidence="3" key="1">
    <citation type="journal article" date="2018" name="Nat. Microbiol.">
        <title>Leveraging single-cell genomics to expand the fungal tree of life.</title>
        <authorList>
            <person name="Ahrendt S.R."/>
            <person name="Quandt C.A."/>
            <person name="Ciobanu D."/>
            <person name="Clum A."/>
            <person name="Salamov A."/>
            <person name="Andreopoulos B."/>
            <person name="Cheng J.F."/>
            <person name="Woyke T."/>
            <person name="Pelin A."/>
            <person name="Henrissat B."/>
            <person name="Reynolds N.K."/>
            <person name="Benny G.L."/>
            <person name="Smith M.E."/>
            <person name="James T.Y."/>
            <person name="Grigoriev I.V."/>
        </authorList>
    </citation>
    <scope>NUCLEOTIDE SEQUENCE [LARGE SCALE GENOMIC DNA]</scope>
    <source>
        <strain evidence="3">RSA 468</strain>
    </source>
</reference>
<evidence type="ECO:0000259" key="1">
    <source>
        <dbReference type="Pfam" id="PF00668"/>
    </source>
</evidence>
<dbReference type="Gene3D" id="3.30.559.30">
    <property type="entry name" value="Nonribosomal peptide synthetase, condensation domain"/>
    <property type="match status" value="1"/>
</dbReference>
<dbReference type="PANTHER" id="PTHR45398">
    <property type="match status" value="1"/>
</dbReference>
<proteinExistence type="predicted"/>
<feature type="domain" description="Condensation" evidence="1">
    <location>
        <begin position="396"/>
        <end position="569"/>
    </location>
</feature>
<evidence type="ECO:0000313" key="2">
    <source>
        <dbReference type="EMBL" id="RKP33888.1"/>
    </source>
</evidence>
<dbReference type="InterPro" id="IPR023213">
    <property type="entry name" value="CAT-like_dom_sf"/>
</dbReference>
<dbReference type="AlphaFoldDB" id="A0A4P9ZLC1"/>
<accession>A0A4P9ZLC1</accession>
<dbReference type="EMBL" id="ML003490">
    <property type="protein sequence ID" value="RKP33888.1"/>
    <property type="molecule type" value="Genomic_DNA"/>
</dbReference>
<dbReference type="GO" id="GO:0003824">
    <property type="term" value="F:catalytic activity"/>
    <property type="evidence" value="ECO:0007669"/>
    <property type="project" value="InterPro"/>
</dbReference>
<name>A0A4P9ZLC1_9FUNG</name>
<dbReference type="Pfam" id="PF00668">
    <property type="entry name" value="Condensation"/>
    <property type="match status" value="2"/>
</dbReference>
<evidence type="ECO:0000313" key="3">
    <source>
        <dbReference type="Proteomes" id="UP000268162"/>
    </source>
</evidence>
<protein>
    <recommendedName>
        <fullName evidence="1">Condensation domain-containing protein</fullName>
    </recommendedName>
</protein>
<feature type="domain" description="Condensation" evidence="1">
    <location>
        <begin position="2"/>
        <end position="372"/>
    </location>
</feature>
<dbReference type="PANTHER" id="PTHR45398:SF1">
    <property type="entry name" value="ENZYME, PUTATIVE (JCVI)-RELATED"/>
    <property type="match status" value="1"/>
</dbReference>
<organism evidence="2 3">
    <name type="scientific">Dimargaris cristalligena</name>
    <dbReference type="NCBI Taxonomy" id="215637"/>
    <lineage>
        <taxon>Eukaryota</taxon>
        <taxon>Fungi</taxon>
        <taxon>Fungi incertae sedis</taxon>
        <taxon>Zoopagomycota</taxon>
        <taxon>Kickxellomycotina</taxon>
        <taxon>Dimargaritomycetes</taxon>
        <taxon>Dimargaritales</taxon>
        <taxon>Dimargaritaceae</taxon>
        <taxon>Dimargaris</taxon>
    </lineage>
</organism>
<dbReference type="SUPFAM" id="SSF52777">
    <property type="entry name" value="CoA-dependent acyltransferases"/>
    <property type="match status" value="3"/>
</dbReference>
<sequence>MQRTISIEHGPTVACGLLTMDGEQYVFMTIHHFAVDFVSWRIILEDLEALLTNQNLPAKTMPFREWATQVHAYAQTLSDSIWPLSPTPTDPIPLDCPLSSANDQPAPPQVTYHTFEVQRASLGRTLSDDLYTEVAPTVGASPQEFLIASLLLSLQATFGIDVIELELEGHGRRAWDSSIDISRTVGWFTSIYPALFDLHQTHAYSKDSNNLRALAIAKQRMRSIPDHGFPYSLQRYLQGTLPLSTPSIDRTAPEAVRVRSAGWNCITFNYSGRFEQLEAEDAFWRPRHIEMGWADYWNKDELFNRALSVACDYSSSEGLVLSVMYSSVLHRSSTIQRLVNQWRTSLEELILECNANPTLSIVTASDFTSASLTELDFSKLVQDDLPSLNLTLAEIEDIYPCLPVQEGLLFATLQDPAAYMVQLGFTINGQLNVGRFHRAWDQTAHDHSILRTHFLTASGCHADKNLQVITKNFDAHWTIRSWEGCQTDDLCEQFFLQERSSGFSLGRPWIQFGLFRMAPNIHKLLISVHHALLDGWSIGLLLQSVCCNYSGNPLPQTVTYRDFVGHILELSNNEVEQEL</sequence>
<dbReference type="STRING" id="215637.A0A4P9ZLC1"/>
<dbReference type="InterPro" id="IPR001242">
    <property type="entry name" value="Condensation_dom"/>
</dbReference>
<dbReference type="Gene3D" id="3.30.559.10">
    <property type="entry name" value="Chloramphenicol acetyltransferase-like domain"/>
    <property type="match status" value="2"/>
</dbReference>
<keyword evidence="3" id="KW-1185">Reference proteome</keyword>
<dbReference type="Proteomes" id="UP000268162">
    <property type="component" value="Unassembled WGS sequence"/>
</dbReference>
<gene>
    <name evidence="2" type="ORF">BJ085DRAFT_32428</name>
</gene>